<evidence type="ECO:0000313" key="2">
    <source>
        <dbReference type="EnsemblPlants" id="KEH28107"/>
    </source>
</evidence>
<accession>A0A072UEK3</accession>
<name>A0A072UEK3_MEDTR</name>
<proteinExistence type="predicted"/>
<gene>
    <name evidence="1" type="ordered locus">MTR_5g065145</name>
</gene>
<evidence type="ECO:0000313" key="1">
    <source>
        <dbReference type="EMBL" id="KEH28107.1"/>
    </source>
</evidence>
<reference evidence="2" key="3">
    <citation type="submission" date="2015-04" db="UniProtKB">
        <authorList>
            <consortium name="EnsemblPlants"/>
        </authorList>
    </citation>
    <scope>IDENTIFICATION</scope>
    <source>
        <strain evidence="2">cv. Jemalong A17</strain>
    </source>
</reference>
<dbReference type="EMBL" id="CM001221">
    <property type="protein sequence ID" value="KEH28107.1"/>
    <property type="molecule type" value="Genomic_DNA"/>
</dbReference>
<dbReference type="HOGENOM" id="CLU_2458201_0_0_1"/>
<reference evidence="1 3" key="1">
    <citation type="journal article" date="2011" name="Nature">
        <title>The Medicago genome provides insight into the evolution of rhizobial symbioses.</title>
        <authorList>
            <person name="Young N.D."/>
            <person name="Debelle F."/>
            <person name="Oldroyd G.E."/>
            <person name="Geurts R."/>
            <person name="Cannon S.B."/>
            <person name="Udvardi M.K."/>
            <person name="Benedito V.A."/>
            <person name="Mayer K.F."/>
            <person name="Gouzy J."/>
            <person name="Schoof H."/>
            <person name="Van de Peer Y."/>
            <person name="Proost S."/>
            <person name="Cook D.R."/>
            <person name="Meyers B.C."/>
            <person name="Spannagl M."/>
            <person name="Cheung F."/>
            <person name="De Mita S."/>
            <person name="Krishnakumar V."/>
            <person name="Gundlach H."/>
            <person name="Zhou S."/>
            <person name="Mudge J."/>
            <person name="Bharti A.K."/>
            <person name="Murray J.D."/>
            <person name="Naoumkina M.A."/>
            <person name="Rosen B."/>
            <person name="Silverstein K.A."/>
            <person name="Tang H."/>
            <person name="Rombauts S."/>
            <person name="Zhao P.X."/>
            <person name="Zhou P."/>
            <person name="Barbe V."/>
            <person name="Bardou P."/>
            <person name="Bechner M."/>
            <person name="Bellec A."/>
            <person name="Berger A."/>
            <person name="Berges H."/>
            <person name="Bidwell S."/>
            <person name="Bisseling T."/>
            <person name="Choisne N."/>
            <person name="Couloux A."/>
            <person name="Denny R."/>
            <person name="Deshpande S."/>
            <person name="Dai X."/>
            <person name="Doyle J.J."/>
            <person name="Dudez A.M."/>
            <person name="Farmer A.D."/>
            <person name="Fouteau S."/>
            <person name="Franken C."/>
            <person name="Gibelin C."/>
            <person name="Gish J."/>
            <person name="Goldstein S."/>
            <person name="Gonzalez A.J."/>
            <person name="Green P.J."/>
            <person name="Hallab A."/>
            <person name="Hartog M."/>
            <person name="Hua A."/>
            <person name="Humphray S.J."/>
            <person name="Jeong D.H."/>
            <person name="Jing Y."/>
            <person name="Jocker A."/>
            <person name="Kenton S.M."/>
            <person name="Kim D.J."/>
            <person name="Klee K."/>
            <person name="Lai H."/>
            <person name="Lang C."/>
            <person name="Lin S."/>
            <person name="Macmil S.L."/>
            <person name="Magdelenat G."/>
            <person name="Matthews L."/>
            <person name="McCorrison J."/>
            <person name="Monaghan E.L."/>
            <person name="Mun J.H."/>
            <person name="Najar F.Z."/>
            <person name="Nicholson C."/>
            <person name="Noirot C."/>
            <person name="O'Bleness M."/>
            <person name="Paule C.R."/>
            <person name="Poulain J."/>
            <person name="Prion F."/>
            <person name="Qin B."/>
            <person name="Qu C."/>
            <person name="Retzel E.F."/>
            <person name="Riddle C."/>
            <person name="Sallet E."/>
            <person name="Samain S."/>
            <person name="Samson N."/>
            <person name="Sanders I."/>
            <person name="Saurat O."/>
            <person name="Scarpelli C."/>
            <person name="Schiex T."/>
            <person name="Segurens B."/>
            <person name="Severin A.J."/>
            <person name="Sherrier D.J."/>
            <person name="Shi R."/>
            <person name="Sims S."/>
            <person name="Singer S.R."/>
            <person name="Sinharoy S."/>
            <person name="Sterck L."/>
            <person name="Viollet A."/>
            <person name="Wang B.B."/>
            <person name="Wang K."/>
            <person name="Wang M."/>
            <person name="Wang X."/>
            <person name="Warfsmann J."/>
            <person name="Weissenbach J."/>
            <person name="White D.D."/>
            <person name="White J.D."/>
            <person name="Wiley G.B."/>
            <person name="Wincker P."/>
            <person name="Xing Y."/>
            <person name="Yang L."/>
            <person name="Yao Z."/>
            <person name="Ying F."/>
            <person name="Zhai J."/>
            <person name="Zhou L."/>
            <person name="Zuber A."/>
            <person name="Denarie J."/>
            <person name="Dixon R.A."/>
            <person name="May G.D."/>
            <person name="Schwartz D.C."/>
            <person name="Rogers J."/>
            <person name="Quetier F."/>
            <person name="Town C.D."/>
            <person name="Roe B.A."/>
        </authorList>
    </citation>
    <scope>NUCLEOTIDE SEQUENCE [LARGE SCALE GENOMIC DNA]</scope>
    <source>
        <strain evidence="1">A17</strain>
        <strain evidence="2 3">cv. Jemalong A17</strain>
    </source>
</reference>
<organism evidence="1 3">
    <name type="scientific">Medicago truncatula</name>
    <name type="common">Barrel medic</name>
    <name type="synonym">Medicago tribuloides</name>
    <dbReference type="NCBI Taxonomy" id="3880"/>
    <lineage>
        <taxon>Eukaryota</taxon>
        <taxon>Viridiplantae</taxon>
        <taxon>Streptophyta</taxon>
        <taxon>Embryophyta</taxon>
        <taxon>Tracheophyta</taxon>
        <taxon>Spermatophyta</taxon>
        <taxon>Magnoliopsida</taxon>
        <taxon>eudicotyledons</taxon>
        <taxon>Gunneridae</taxon>
        <taxon>Pentapetalae</taxon>
        <taxon>rosids</taxon>
        <taxon>fabids</taxon>
        <taxon>Fabales</taxon>
        <taxon>Fabaceae</taxon>
        <taxon>Papilionoideae</taxon>
        <taxon>50 kb inversion clade</taxon>
        <taxon>NPAAA clade</taxon>
        <taxon>Hologalegina</taxon>
        <taxon>IRL clade</taxon>
        <taxon>Trifolieae</taxon>
        <taxon>Medicago</taxon>
    </lineage>
</organism>
<evidence type="ECO:0000313" key="3">
    <source>
        <dbReference type="Proteomes" id="UP000002051"/>
    </source>
</evidence>
<dbReference type="AlphaFoldDB" id="A0A072UEK3"/>
<dbReference type="Proteomes" id="UP000002051">
    <property type="component" value="Chromosome 5"/>
</dbReference>
<sequence>MLRNLLLKVKLEKLLKWISELKNLAKLKLENSELTNDPMKSLKKYAKLVVPISQIKCLSWGELTFSRWMVSKSKRTTTSSRLTKEHWLL</sequence>
<reference evidence="1 3" key="2">
    <citation type="journal article" date="2014" name="BMC Genomics">
        <title>An improved genome release (version Mt4.0) for the model legume Medicago truncatula.</title>
        <authorList>
            <person name="Tang H."/>
            <person name="Krishnakumar V."/>
            <person name="Bidwell S."/>
            <person name="Rosen B."/>
            <person name="Chan A."/>
            <person name="Zhou S."/>
            <person name="Gentzbittel L."/>
            <person name="Childs K.L."/>
            <person name="Yandell M."/>
            <person name="Gundlach H."/>
            <person name="Mayer K.F."/>
            <person name="Schwartz D.C."/>
            <person name="Town C.D."/>
        </authorList>
    </citation>
    <scope>GENOME REANNOTATION</scope>
    <source>
        <strain evidence="1">A17</strain>
        <strain evidence="2 3">cv. Jemalong A17</strain>
    </source>
</reference>
<protein>
    <submittedName>
        <fullName evidence="1 2">Uncharacterized protein</fullName>
    </submittedName>
</protein>
<dbReference type="EnsemblPlants" id="KEH28107">
    <property type="protein sequence ID" value="KEH28107"/>
    <property type="gene ID" value="MTR_5g065145"/>
</dbReference>
<keyword evidence="3" id="KW-1185">Reference proteome</keyword>